<dbReference type="AlphaFoldDB" id="A0A0L0GDI7"/>
<feature type="domain" description="Calponin-homology (CH)" evidence="5">
    <location>
        <begin position="138"/>
        <end position="244"/>
    </location>
</feature>
<dbReference type="eggNOG" id="KOG0035">
    <property type="taxonomic scope" value="Eukaryota"/>
</dbReference>
<evidence type="ECO:0000259" key="6">
    <source>
        <dbReference type="PROSITE" id="PS50222"/>
    </source>
</evidence>
<dbReference type="Pfam" id="PF08726">
    <property type="entry name" value="EFhand_Ca_insen"/>
    <property type="match status" value="1"/>
</dbReference>
<dbReference type="FunFam" id="1.10.418.10:FF:000036">
    <property type="entry name" value="Actinin alpha 1"/>
    <property type="match status" value="1"/>
</dbReference>
<dbReference type="SUPFAM" id="SSF46966">
    <property type="entry name" value="Spectrin repeat"/>
    <property type="match status" value="4"/>
</dbReference>
<dbReference type="SUPFAM" id="SSF47473">
    <property type="entry name" value="EF-hand"/>
    <property type="match status" value="1"/>
</dbReference>
<evidence type="ECO:0000256" key="3">
    <source>
        <dbReference type="ARBA" id="ARBA00022837"/>
    </source>
</evidence>
<evidence type="ECO:0000256" key="4">
    <source>
        <dbReference type="ARBA" id="ARBA00023203"/>
    </source>
</evidence>
<dbReference type="InterPro" id="IPR002017">
    <property type="entry name" value="Spectrin_repeat"/>
</dbReference>
<keyword evidence="8" id="KW-1185">Reference proteome</keyword>
<dbReference type="Pfam" id="PF00307">
    <property type="entry name" value="CH"/>
    <property type="match status" value="2"/>
</dbReference>
<dbReference type="GeneID" id="25901376"/>
<evidence type="ECO:0000256" key="2">
    <source>
        <dbReference type="ARBA" id="ARBA00022737"/>
    </source>
</evidence>
<evidence type="ECO:0000313" key="8">
    <source>
        <dbReference type="Proteomes" id="UP000054560"/>
    </source>
</evidence>
<dbReference type="InterPro" id="IPR036872">
    <property type="entry name" value="CH_dom_sf"/>
</dbReference>
<dbReference type="PANTHER" id="PTHR11915">
    <property type="entry name" value="SPECTRIN/FILAMIN RELATED CYTOSKELETAL PROTEIN"/>
    <property type="match status" value="1"/>
</dbReference>
<accession>A0A0L0GDI7</accession>
<dbReference type="CDD" id="cd21216">
    <property type="entry name" value="CH_ACTN_rpt2"/>
    <property type="match status" value="1"/>
</dbReference>
<organism evidence="7 8">
    <name type="scientific">Sphaeroforma arctica JP610</name>
    <dbReference type="NCBI Taxonomy" id="667725"/>
    <lineage>
        <taxon>Eukaryota</taxon>
        <taxon>Ichthyosporea</taxon>
        <taxon>Ichthyophonida</taxon>
        <taxon>Sphaeroforma</taxon>
    </lineage>
</organism>
<dbReference type="Gene3D" id="1.10.238.10">
    <property type="entry name" value="EF-hand"/>
    <property type="match status" value="2"/>
</dbReference>
<dbReference type="EMBL" id="KQ241627">
    <property type="protein sequence ID" value="KNC86979.1"/>
    <property type="molecule type" value="Genomic_DNA"/>
</dbReference>
<dbReference type="FunFam" id="1.10.418.10:FF:000001">
    <property type="entry name" value="Actinin alpha 1"/>
    <property type="match status" value="1"/>
</dbReference>
<dbReference type="Proteomes" id="UP000054560">
    <property type="component" value="Unassembled WGS sequence"/>
</dbReference>
<dbReference type="CDD" id="cd00051">
    <property type="entry name" value="EFh"/>
    <property type="match status" value="1"/>
</dbReference>
<dbReference type="PROSITE" id="PS50222">
    <property type="entry name" value="EF_HAND_2"/>
    <property type="match status" value="1"/>
</dbReference>
<dbReference type="PROSITE" id="PS00018">
    <property type="entry name" value="EF_HAND_1"/>
    <property type="match status" value="1"/>
</dbReference>
<dbReference type="InterPro" id="IPR002048">
    <property type="entry name" value="EF_hand_dom"/>
</dbReference>
<dbReference type="InterPro" id="IPR018159">
    <property type="entry name" value="Spectrin/alpha-actinin"/>
</dbReference>
<dbReference type="CDD" id="cd00176">
    <property type="entry name" value="SPEC"/>
    <property type="match status" value="1"/>
</dbReference>
<dbReference type="SMART" id="SM00150">
    <property type="entry name" value="SPEC"/>
    <property type="match status" value="2"/>
</dbReference>
<dbReference type="InterPro" id="IPR011992">
    <property type="entry name" value="EF-hand-dom_pair"/>
</dbReference>
<dbReference type="SMART" id="SM00033">
    <property type="entry name" value="CH"/>
    <property type="match status" value="2"/>
</dbReference>
<evidence type="ECO:0000256" key="1">
    <source>
        <dbReference type="ARBA" id="ARBA00022723"/>
    </source>
</evidence>
<proteinExistence type="predicted"/>
<sequence length="872" mass="98611">MMTSSNPRDQPVHDEAKLLDQQWERQQVKSFSAWVNSHLTKAGMAVEDLSEDFKDGKKLIKLVELISNEQLAKPEKGKMRLHHIQNLNTALKGIEAKNVRLVGTSAEEIADGNMKIILGMIWVLILRFQIADISVEEMSAKEGLLLWCQRKTAGYAGCDVKNFHTSWQDGNAFCALIHKHRPDLLTYDELHEQNPETRLNTAFKVAEQHLDIPQMLDTADMIQETRPDERSVMTYVAMYYHAFAGMGKTEEAARRLETVLSMNREFQEMIKDYDTRSSTLMEWLSAKQAAFEQPQPFATTDALQEKNTEFGEYKKSERPPKSDEKVSLEAHYSTLQTKLRLNNRPPYNAEQGVLISDIDTAWKQLEQTEKDYAVFLENESTRLEKLQRLSQRFEAKARFFEKWIQGKQEIASSDNVGHDLPSVQALVRQLKAFRGDVKAHHERPKQLATIAQQLQDGGYEDAEGVQARANEIAASYDNLNNAATARKTALEESLAKHEQLDEQLLDFATRASNIVSWCEGTQEDLMESLHVRTMQMFENEVKTFEATKADIDAHAQEQQDVIALGTQLEGECVENPYTQHSAQSVQALADEISELVTQRDAQFVEQKALQESREKVCKEYAEYANPLGEQLDAKIAEIRSTEHSGSLEEQLAAEKETQSVVEEFNAKADGAHELASKVSAEGITQNPHAQYTSDEIAARIEQLNGMCTKNINTLENQILMRDQSGISEEKMQEYKESFKFFDKNRSGVLDRLEFRSCLLSTGYDLPDVKGNDGADPAFDLVMAVVDPEGTGQVSFEAFADFAARDKQDATSSDQFKESFKIIAGDKDYITEEEIRRDMSPATADYIMSVIKPKEGVEGGLDYLAFTDEIFQS</sequence>
<feature type="domain" description="Calponin-homology (CH)" evidence="5">
    <location>
        <begin position="25"/>
        <end position="129"/>
    </location>
</feature>
<dbReference type="Gene3D" id="1.10.418.10">
    <property type="entry name" value="Calponin-like domain"/>
    <property type="match status" value="2"/>
</dbReference>
<dbReference type="OrthoDB" id="10017054at2759"/>
<dbReference type="InterPro" id="IPR014837">
    <property type="entry name" value="EF-hand_Ca_insen"/>
</dbReference>
<keyword evidence="2" id="KW-0677">Repeat</keyword>
<dbReference type="SMART" id="SM00054">
    <property type="entry name" value="EFh"/>
    <property type="match status" value="2"/>
</dbReference>
<dbReference type="InterPro" id="IPR018247">
    <property type="entry name" value="EF_Hand_1_Ca_BS"/>
</dbReference>
<evidence type="ECO:0008006" key="9">
    <source>
        <dbReference type="Google" id="ProtNLM"/>
    </source>
</evidence>
<dbReference type="GO" id="GO:0005509">
    <property type="term" value="F:calcium ion binding"/>
    <property type="evidence" value="ECO:0007669"/>
    <property type="project" value="InterPro"/>
</dbReference>
<keyword evidence="4" id="KW-0009">Actin-binding</keyword>
<dbReference type="GO" id="GO:0003779">
    <property type="term" value="F:actin binding"/>
    <property type="evidence" value="ECO:0007669"/>
    <property type="project" value="UniProtKB-KW"/>
</dbReference>
<reference evidence="7 8" key="1">
    <citation type="submission" date="2011-02" db="EMBL/GenBank/DDBJ databases">
        <title>The Genome Sequence of Sphaeroforma arctica JP610.</title>
        <authorList>
            <consortium name="The Broad Institute Genome Sequencing Platform"/>
            <person name="Russ C."/>
            <person name="Cuomo C."/>
            <person name="Young S.K."/>
            <person name="Zeng Q."/>
            <person name="Gargeya S."/>
            <person name="Alvarado L."/>
            <person name="Berlin A."/>
            <person name="Chapman S.B."/>
            <person name="Chen Z."/>
            <person name="Freedman E."/>
            <person name="Gellesch M."/>
            <person name="Goldberg J."/>
            <person name="Griggs A."/>
            <person name="Gujja S."/>
            <person name="Heilman E."/>
            <person name="Heiman D."/>
            <person name="Howarth C."/>
            <person name="Mehta T."/>
            <person name="Neiman D."/>
            <person name="Pearson M."/>
            <person name="Roberts A."/>
            <person name="Saif S."/>
            <person name="Shea T."/>
            <person name="Shenoy N."/>
            <person name="Sisk P."/>
            <person name="Stolte C."/>
            <person name="Sykes S."/>
            <person name="White J."/>
            <person name="Yandava C."/>
            <person name="Burger G."/>
            <person name="Gray M.W."/>
            <person name="Holland P.W.H."/>
            <person name="King N."/>
            <person name="Lang F.B.F."/>
            <person name="Roger A.J."/>
            <person name="Ruiz-Trillo I."/>
            <person name="Haas B."/>
            <person name="Nusbaum C."/>
            <person name="Birren B."/>
        </authorList>
    </citation>
    <scope>NUCLEOTIDE SEQUENCE [LARGE SCALE GENOMIC DNA]</scope>
    <source>
        <strain evidence="7 8">JP610</strain>
    </source>
</reference>
<evidence type="ECO:0000313" key="7">
    <source>
        <dbReference type="EMBL" id="KNC86979.1"/>
    </source>
</evidence>
<dbReference type="InterPro" id="IPR001715">
    <property type="entry name" value="CH_dom"/>
</dbReference>
<dbReference type="SMART" id="SM01184">
    <property type="entry name" value="efhand_Ca_insen"/>
    <property type="match status" value="1"/>
</dbReference>
<evidence type="ECO:0000259" key="5">
    <source>
        <dbReference type="PROSITE" id="PS50021"/>
    </source>
</evidence>
<dbReference type="SUPFAM" id="SSF47576">
    <property type="entry name" value="Calponin-homology domain, CH-domain"/>
    <property type="match status" value="1"/>
</dbReference>
<dbReference type="PROSITE" id="PS50021">
    <property type="entry name" value="CH"/>
    <property type="match status" value="2"/>
</dbReference>
<name>A0A0L0GDI7_9EUKA</name>
<keyword evidence="1" id="KW-0479">Metal-binding</keyword>
<keyword evidence="3" id="KW-0106">Calcium</keyword>
<dbReference type="STRING" id="667725.A0A0L0GDI7"/>
<dbReference type="CDD" id="cd21214">
    <property type="entry name" value="CH_ACTN_rpt1"/>
    <property type="match status" value="1"/>
</dbReference>
<dbReference type="Gene3D" id="1.20.58.60">
    <property type="match status" value="4"/>
</dbReference>
<protein>
    <recommendedName>
        <fullName evidence="9">Alpha-actinin</fullName>
    </recommendedName>
</protein>
<dbReference type="Pfam" id="PF00435">
    <property type="entry name" value="Spectrin"/>
    <property type="match status" value="2"/>
</dbReference>
<gene>
    <name evidence="7" type="ORF">SARC_00872</name>
</gene>
<feature type="domain" description="EF-hand" evidence="6">
    <location>
        <begin position="729"/>
        <end position="764"/>
    </location>
</feature>
<dbReference type="RefSeq" id="XP_014160881.1">
    <property type="nucleotide sequence ID" value="XM_014305406.1"/>
</dbReference>